<dbReference type="PANTHER" id="PTHR43479">
    <property type="entry name" value="ACREF/ENVCD OPERON REPRESSOR-RELATED"/>
    <property type="match status" value="1"/>
</dbReference>
<evidence type="ECO:0000256" key="2">
    <source>
        <dbReference type="ARBA" id="ARBA00011738"/>
    </source>
</evidence>
<evidence type="ECO:0000313" key="12">
    <source>
        <dbReference type="Proteomes" id="UP000295807"/>
    </source>
</evidence>
<evidence type="ECO:0000256" key="8">
    <source>
        <dbReference type="ARBA" id="ARBA00030200"/>
    </source>
</evidence>
<dbReference type="InterPro" id="IPR041646">
    <property type="entry name" value="IcaR_C"/>
</dbReference>
<accession>A0A4R3KUA6</accession>
<dbReference type="Pfam" id="PF18665">
    <property type="entry name" value="TetR_C_37"/>
    <property type="match status" value="1"/>
</dbReference>
<dbReference type="InterPro" id="IPR009057">
    <property type="entry name" value="Homeodomain-like_sf"/>
</dbReference>
<comment type="subunit">
    <text evidence="2">Homodimer.</text>
</comment>
<evidence type="ECO:0000256" key="9">
    <source>
        <dbReference type="PROSITE-ProRule" id="PRU00335"/>
    </source>
</evidence>
<dbReference type="InterPro" id="IPR001647">
    <property type="entry name" value="HTH_TetR"/>
</dbReference>
<evidence type="ECO:0000256" key="6">
    <source>
        <dbReference type="ARBA" id="ARBA00023125"/>
    </source>
</evidence>
<dbReference type="RefSeq" id="WP_132128075.1">
    <property type="nucleotide sequence ID" value="NZ_CP042432.1"/>
</dbReference>
<dbReference type="Gene3D" id="1.10.357.10">
    <property type="entry name" value="Tetracycline Repressor, domain 2"/>
    <property type="match status" value="1"/>
</dbReference>
<dbReference type="SUPFAM" id="SSF46689">
    <property type="entry name" value="Homeodomain-like"/>
    <property type="match status" value="1"/>
</dbReference>
<dbReference type="PROSITE" id="PS50977">
    <property type="entry name" value="HTH_TETR_2"/>
    <property type="match status" value="1"/>
</dbReference>
<feature type="DNA-binding region" description="H-T-H motif" evidence="9">
    <location>
        <begin position="31"/>
        <end position="50"/>
    </location>
</feature>
<dbReference type="EMBL" id="SMAD01000002">
    <property type="protein sequence ID" value="TCS88969.1"/>
    <property type="molecule type" value="Genomic_DNA"/>
</dbReference>
<dbReference type="Pfam" id="PF00440">
    <property type="entry name" value="TetR_N"/>
    <property type="match status" value="1"/>
</dbReference>
<evidence type="ECO:0000259" key="10">
    <source>
        <dbReference type="PROSITE" id="PS50977"/>
    </source>
</evidence>
<keyword evidence="12" id="KW-1185">Reference proteome</keyword>
<gene>
    <name evidence="11" type="ORF">EDD80_102160</name>
</gene>
<dbReference type="SUPFAM" id="SSF48498">
    <property type="entry name" value="Tetracyclin repressor-like, C-terminal domain"/>
    <property type="match status" value="1"/>
</dbReference>
<keyword evidence="5" id="KW-0805">Transcription regulation</keyword>
<keyword evidence="6 9" id="KW-0238">DNA-binding</keyword>
<evidence type="ECO:0000256" key="5">
    <source>
        <dbReference type="ARBA" id="ARBA00023015"/>
    </source>
</evidence>
<dbReference type="Proteomes" id="UP000295807">
    <property type="component" value="Unassembled WGS sequence"/>
</dbReference>
<dbReference type="GO" id="GO:0003677">
    <property type="term" value="F:DNA binding"/>
    <property type="evidence" value="ECO:0007669"/>
    <property type="project" value="UniProtKB-UniRule"/>
</dbReference>
<evidence type="ECO:0000256" key="3">
    <source>
        <dbReference type="ARBA" id="ARBA00014341"/>
    </source>
</evidence>
<keyword evidence="4" id="KW-0678">Repressor</keyword>
<sequence>MGRKSLKEARRSEIVKVFYRVAKKEGLENVSIAKIAKVMDINPSLIMHYFRTKEDLVSSLIDFLLDRWLKIFDRNALEKPASKEALMEMINALFSKKWNVLFDDKVSYSCYALIFRNKKIRMRYKSVLDSLHHTLAAFIEKCRKENILQTEDPVFASRIIFALVDGAYYYLSLEDDKDQYRLRLEQYKQRAISVLNLC</sequence>
<comment type="caution">
    <text evidence="11">The sequence shown here is derived from an EMBL/GenBank/DDBJ whole genome shotgun (WGS) entry which is preliminary data.</text>
</comment>
<dbReference type="InterPro" id="IPR036271">
    <property type="entry name" value="Tet_transcr_reg_TetR-rel_C_sf"/>
</dbReference>
<evidence type="ECO:0000256" key="7">
    <source>
        <dbReference type="ARBA" id="ARBA00023163"/>
    </source>
</evidence>
<evidence type="ECO:0000256" key="4">
    <source>
        <dbReference type="ARBA" id="ARBA00022491"/>
    </source>
</evidence>
<proteinExistence type="predicted"/>
<name>A0A4R3KUA6_9SPHI</name>
<dbReference type="OrthoDB" id="7618612at2"/>
<keyword evidence="7" id="KW-0804">Transcription</keyword>
<feature type="domain" description="HTH tetR-type" evidence="10">
    <location>
        <begin position="8"/>
        <end position="68"/>
    </location>
</feature>
<dbReference type="InterPro" id="IPR050624">
    <property type="entry name" value="HTH-type_Tx_Regulator"/>
</dbReference>
<reference evidence="11 12" key="1">
    <citation type="submission" date="2019-03" db="EMBL/GenBank/DDBJ databases">
        <title>Genomic Encyclopedia of Type Strains, Phase IV (KMG-IV): sequencing the most valuable type-strain genomes for metagenomic binning, comparative biology and taxonomic classification.</title>
        <authorList>
            <person name="Goeker M."/>
        </authorList>
    </citation>
    <scope>NUCLEOTIDE SEQUENCE [LARGE SCALE GENOMIC DNA]</scope>
    <source>
        <strain evidence="11 12">DSM 21100</strain>
    </source>
</reference>
<dbReference type="PANTHER" id="PTHR43479:SF11">
    <property type="entry name" value="ACREF_ENVCD OPERON REPRESSOR-RELATED"/>
    <property type="match status" value="1"/>
</dbReference>
<dbReference type="AlphaFoldDB" id="A0A4R3KUA6"/>
<comment type="function">
    <text evidence="1">Represses transcription of the icaADBC operon necessary for biofilm production.</text>
</comment>
<evidence type="ECO:0000256" key="1">
    <source>
        <dbReference type="ARBA" id="ARBA00002291"/>
    </source>
</evidence>
<evidence type="ECO:0000313" key="11">
    <source>
        <dbReference type="EMBL" id="TCS88969.1"/>
    </source>
</evidence>
<protein>
    <recommendedName>
        <fullName evidence="3">Biofilm operon icaADBC HTH-type negative transcriptional regulator IcaR</fullName>
    </recommendedName>
    <alternativeName>
        <fullName evidence="8">Intercellular adhesion protein R</fullName>
    </alternativeName>
</protein>
<organism evidence="11 12">
    <name type="scientific">Anseongella ginsenosidimutans</name>
    <dbReference type="NCBI Taxonomy" id="496056"/>
    <lineage>
        <taxon>Bacteria</taxon>
        <taxon>Pseudomonadati</taxon>
        <taxon>Bacteroidota</taxon>
        <taxon>Sphingobacteriia</taxon>
        <taxon>Sphingobacteriales</taxon>
        <taxon>Sphingobacteriaceae</taxon>
        <taxon>Anseongella</taxon>
    </lineage>
</organism>